<proteinExistence type="predicted"/>
<keyword evidence="3" id="KW-1185">Reference proteome</keyword>
<gene>
    <name evidence="2" type="ORF">CLUP02_07777</name>
</gene>
<protein>
    <submittedName>
        <fullName evidence="2">Uncharacterized protein</fullName>
    </submittedName>
</protein>
<dbReference type="GeneID" id="73341780"/>
<evidence type="ECO:0000256" key="1">
    <source>
        <dbReference type="SAM" id="MobiDB-lite"/>
    </source>
</evidence>
<evidence type="ECO:0000313" key="3">
    <source>
        <dbReference type="Proteomes" id="UP000830671"/>
    </source>
</evidence>
<name>A0A9Q8SRV8_9PEZI</name>
<dbReference type="RefSeq" id="XP_049143913.1">
    <property type="nucleotide sequence ID" value="XM_049286770.1"/>
</dbReference>
<feature type="region of interest" description="Disordered" evidence="1">
    <location>
        <begin position="47"/>
        <end position="69"/>
    </location>
</feature>
<organism evidence="2 3">
    <name type="scientific">Colletotrichum lupini</name>
    <dbReference type="NCBI Taxonomy" id="145971"/>
    <lineage>
        <taxon>Eukaryota</taxon>
        <taxon>Fungi</taxon>
        <taxon>Dikarya</taxon>
        <taxon>Ascomycota</taxon>
        <taxon>Pezizomycotina</taxon>
        <taxon>Sordariomycetes</taxon>
        <taxon>Hypocreomycetidae</taxon>
        <taxon>Glomerellales</taxon>
        <taxon>Glomerellaceae</taxon>
        <taxon>Colletotrichum</taxon>
        <taxon>Colletotrichum acutatum species complex</taxon>
    </lineage>
</organism>
<reference evidence="2" key="1">
    <citation type="journal article" date="2021" name="Mol. Plant Microbe Interact.">
        <title>Complete Genome Sequence of the Plant-Pathogenic Fungus Colletotrichum lupini.</title>
        <authorList>
            <person name="Baroncelli R."/>
            <person name="Pensec F."/>
            <person name="Da Lio D."/>
            <person name="Boufleur T."/>
            <person name="Vicente I."/>
            <person name="Sarrocco S."/>
            <person name="Picot A."/>
            <person name="Baraldi E."/>
            <person name="Sukno S."/>
            <person name="Thon M."/>
            <person name="Le Floch G."/>
        </authorList>
    </citation>
    <scope>NUCLEOTIDE SEQUENCE</scope>
    <source>
        <strain evidence="2">IMI 504893</strain>
    </source>
</reference>
<dbReference type="EMBL" id="CP019476">
    <property type="protein sequence ID" value="UQC82290.1"/>
    <property type="molecule type" value="Genomic_DNA"/>
</dbReference>
<dbReference type="Proteomes" id="UP000830671">
    <property type="component" value="Chromosome 4"/>
</dbReference>
<dbReference type="KEGG" id="clup:CLUP02_07777"/>
<dbReference type="AlphaFoldDB" id="A0A9Q8SRV8"/>
<accession>A0A9Q8SRV8</accession>
<evidence type="ECO:0000313" key="2">
    <source>
        <dbReference type="EMBL" id="UQC82290.1"/>
    </source>
</evidence>
<sequence>MRPPEWTGAIGASRRVACGWSLGSTFPRTLCAGARNKRQKSALLHRAKRWTNNHHSQRQRLRTRASLRL</sequence>